<proteinExistence type="predicted"/>
<dbReference type="FunFam" id="3.10.250.10:FF:000016">
    <property type="entry name" value="Scavenger receptor cysteine-rich protein type 12"/>
    <property type="match status" value="1"/>
</dbReference>
<dbReference type="Proteomes" id="UP000828390">
    <property type="component" value="Unassembled WGS sequence"/>
</dbReference>
<feature type="disulfide bond" evidence="9">
    <location>
        <begin position="352"/>
        <end position="362"/>
    </location>
</feature>
<keyword evidence="12" id="KW-1185">Reference proteome</keyword>
<evidence type="ECO:0000256" key="2">
    <source>
        <dbReference type="ARBA" id="ARBA00022692"/>
    </source>
</evidence>
<organism evidence="11 12">
    <name type="scientific">Dreissena polymorpha</name>
    <name type="common">Zebra mussel</name>
    <name type="synonym">Mytilus polymorpha</name>
    <dbReference type="NCBI Taxonomy" id="45954"/>
    <lineage>
        <taxon>Eukaryota</taxon>
        <taxon>Metazoa</taxon>
        <taxon>Spiralia</taxon>
        <taxon>Lophotrochozoa</taxon>
        <taxon>Mollusca</taxon>
        <taxon>Bivalvia</taxon>
        <taxon>Autobranchia</taxon>
        <taxon>Heteroconchia</taxon>
        <taxon>Euheterodonta</taxon>
        <taxon>Imparidentia</taxon>
        <taxon>Neoheterodontei</taxon>
        <taxon>Myida</taxon>
        <taxon>Dreissenoidea</taxon>
        <taxon>Dreissenidae</taxon>
        <taxon>Dreissena</taxon>
    </lineage>
</organism>
<dbReference type="InterPro" id="IPR036772">
    <property type="entry name" value="SRCR-like_dom_sf"/>
</dbReference>
<evidence type="ECO:0000256" key="1">
    <source>
        <dbReference type="ARBA" id="ARBA00004167"/>
    </source>
</evidence>
<evidence type="ECO:0000256" key="7">
    <source>
        <dbReference type="ARBA" id="ARBA00023157"/>
    </source>
</evidence>
<dbReference type="SMART" id="SM00202">
    <property type="entry name" value="SR"/>
    <property type="match status" value="1"/>
</dbReference>
<evidence type="ECO:0000256" key="4">
    <source>
        <dbReference type="ARBA" id="ARBA00022737"/>
    </source>
</evidence>
<reference evidence="11" key="2">
    <citation type="submission" date="2020-11" db="EMBL/GenBank/DDBJ databases">
        <authorList>
            <person name="McCartney M.A."/>
            <person name="Auch B."/>
            <person name="Kono T."/>
            <person name="Mallez S."/>
            <person name="Becker A."/>
            <person name="Gohl D.M."/>
            <person name="Silverstein K.A.T."/>
            <person name="Koren S."/>
            <person name="Bechman K.B."/>
            <person name="Herman A."/>
            <person name="Abrahante J.E."/>
            <person name="Garbe J."/>
        </authorList>
    </citation>
    <scope>NUCLEOTIDE SEQUENCE</scope>
    <source>
        <strain evidence="11">Duluth1</strain>
        <tissue evidence="11">Whole animal</tissue>
    </source>
</reference>
<comment type="subcellular location">
    <subcellularLocation>
        <location evidence="1">Membrane</location>
        <topology evidence="1">Single-pass membrane protein</topology>
    </subcellularLocation>
</comment>
<dbReference type="Pfam" id="PF00530">
    <property type="entry name" value="SRCR"/>
    <property type="match status" value="1"/>
</dbReference>
<dbReference type="SUPFAM" id="SSF56487">
    <property type="entry name" value="SRCR-like"/>
    <property type="match status" value="2"/>
</dbReference>
<evidence type="ECO:0000256" key="3">
    <source>
        <dbReference type="ARBA" id="ARBA00022729"/>
    </source>
</evidence>
<evidence type="ECO:0000259" key="10">
    <source>
        <dbReference type="PROSITE" id="PS50287"/>
    </source>
</evidence>
<gene>
    <name evidence="11" type="ORF">DPMN_145036</name>
</gene>
<dbReference type="GO" id="GO:0016020">
    <property type="term" value="C:membrane"/>
    <property type="evidence" value="ECO:0007669"/>
    <property type="project" value="UniProtKB-SubCell"/>
</dbReference>
<sequence>MICQHFGYTNESVIQPKSNSSYPDACMHINRCSTNNMTTIDDIPKQCDVFYGSDYSDYDNLYKEINCIPAQLADGASKLQGRVEAGLFGQLNSICSLGFDSRAANVLCASLGYKRGATQLWMNSYFGAGSLSIYKRNITCSGDEISLELCNHSDMEIPGCDNKNVVGLECEGDIIKIEPLFATRPYEGIVDGYHGDLRYDIVGNVSSTTAQTLCAMLGYGRMGFSGRAIPGRTLDYFKQYVNCSGTERSISECVGDIEYCVIRGQDNCLRQSSIYQHVTLFCSAYKIQGLRLGPDGKLLMEINGRQWGSCIDYFSSQTAQSACRIIGYSGNATFTGQTAGTNDVEITGSLVCSANATSVENCELKHQFSYRPYRFDSACTTYVLLTCGTSTIGR</sequence>
<evidence type="ECO:0000256" key="9">
    <source>
        <dbReference type="PROSITE-ProRule" id="PRU00196"/>
    </source>
</evidence>
<evidence type="ECO:0000313" key="11">
    <source>
        <dbReference type="EMBL" id="KAH3791548.1"/>
    </source>
</evidence>
<feature type="domain" description="SRCR" evidence="10">
    <location>
        <begin position="285"/>
        <end position="388"/>
    </location>
</feature>
<feature type="disulfide bond" evidence="9">
    <location>
        <begin position="140"/>
        <end position="150"/>
    </location>
</feature>
<evidence type="ECO:0000256" key="6">
    <source>
        <dbReference type="ARBA" id="ARBA00023136"/>
    </source>
</evidence>
<comment type="caution">
    <text evidence="11">The sequence shown here is derived from an EMBL/GenBank/DDBJ whole genome shotgun (WGS) entry which is preliminary data.</text>
</comment>
<dbReference type="PRINTS" id="PR00258">
    <property type="entry name" value="SPERACTRCPTR"/>
</dbReference>
<dbReference type="EMBL" id="JAIWYP010000007">
    <property type="protein sequence ID" value="KAH3791548.1"/>
    <property type="molecule type" value="Genomic_DNA"/>
</dbReference>
<dbReference type="InterPro" id="IPR001190">
    <property type="entry name" value="SRCR"/>
</dbReference>
<dbReference type="PROSITE" id="PS50287">
    <property type="entry name" value="SRCR_2"/>
    <property type="match status" value="2"/>
</dbReference>
<comment type="caution">
    <text evidence="9">Lacks conserved residue(s) required for the propagation of feature annotation.</text>
</comment>
<dbReference type="AlphaFoldDB" id="A0A9D4F5X5"/>
<evidence type="ECO:0000313" key="12">
    <source>
        <dbReference type="Proteomes" id="UP000828390"/>
    </source>
</evidence>
<evidence type="ECO:0000256" key="8">
    <source>
        <dbReference type="ARBA" id="ARBA00023180"/>
    </source>
</evidence>
<keyword evidence="6" id="KW-0472">Membrane</keyword>
<keyword evidence="3" id="KW-0732">Signal</keyword>
<dbReference type="Gene3D" id="3.10.250.10">
    <property type="entry name" value="SRCR-like domain"/>
    <property type="match status" value="3"/>
</dbReference>
<accession>A0A9D4F5X5</accession>
<dbReference type="PANTHER" id="PTHR48071:SF18">
    <property type="entry name" value="DELETED IN MALIGNANT BRAIN TUMORS 1 PROTEIN-RELATED"/>
    <property type="match status" value="1"/>
</dbReference>
<feature type="domain" description="SRCR" evidence="10">
    <location>
        <begin position="70"/>
        <end position="171"/>
    </location>
</feature>
<protein>
    <recommendedName>
        <fullName evidence="10">SRCR domain-containing protein</fullName>
    </recommendedName>
</protein>
<keyword evidence="4" id="KW-0677">Repeat</keyword>
<reference evidence="11" key="1">
    <citation type="journal article" date="2019" name="bioRxiv">
        <title>The Genome of the Zebra Mussel, Dreissena polymorpha: A Resource for Invasive Species Research.</title>
        <authorList>
            <person name="McCartney M.A."/>
            <person name="Auch B."/>
            <person name="Kono T."/>
            <person name="Mallez S."/>
            <person name="Zhang Y."/>
            <person name="Obille A."/>
            <person name="Becker A."/>
            <person name="Abrahante J.E."/>
            <person name="Garbe J."/>
            <person name="Badalamenti J.P."/>
            <person name="Herman A."/>
            <person name="Mangelson H."/>
            <person name="Liachko I."/>
            <person name="Sullivan S."/>
            <person name="Sone E.D."/>
            <person name="Koren S."/>
            <person name="Silverstein K.A.T."/>
            <person name="Beckman K.B."/>
            <person name="Gohl D.M."/>
        </authorList>
    </citation>
    <scope>NUCLEOTIDE SEQUENCE</scope>
    <source>
        <strain evidence="11">Duluth1</strain>
        <tissue evidence="11">Whole animal</tissue>
    </source>
</reference>
<keyword evidence="7 9" id="KW-1015">Disulfide bond</keyword>
<dbReference type="PANTHER" id="PTHR48071">
    <property type="entry name" value="SRCR DOMAIN-CONTAINING PROTEIN"/>
    <property type="match status" value="1"/>
</dbReference>
<keyword evidence="5" id="KW-1133">Transmembrane helix</keyword>
<keyword evidence="2" id="KW-0812">Transmembrane</keyword>
<keyword evidence="8" id="KW-0325">Glycoprotein</keyword>
<evidence type="ECO:0000256" key="5">
    <source>
        <dbReference type="ARBA" id="ARBA00022989"/>
    </source>
</evidence>
<name>A0A9D4F5X5_DREPO</name>